<keyword evidence="2" id="KW-0677">Repeat</keyword>
<dbReference type="SMART" id="SM00364">
    <property type="entry name" value="LRR_BAC"/>
    <property type="match status" value="5"/>
</dbReference>
<dbReference type="PANTHER" id="PTHR48051:SF1">
    <property type="entry name" value="RAS SUPPRESSOR PROTEIN 1"/>
    <property type="match status" value="1"/>
</dbReference>
<evidence type="ECO:0000256" key="1">
    <source>
        <dbReference type="ARBA" id="ARBA00022614"/>
    </source>
</evidence>
<dbReference type="PRINTS" id="PR00019">
    <property type="entry name" value="LEURICHRPT"/>
</dbReference>
<dbReference type="Proteomes" id="UP000036681">
    <property type="component" value="Unplaced"/>
</dbReference>
<dbReference type="SMART" id="SM00369">
    <property type="entry name" value="LRR_TYP"/>
    <property type="match status" value="5"/>
</dbReference>
<dbReference type="InterPro" id="IPR003591">
    <property type="entry name" value="Leu-rich_rpt_typical-subtyp"/>
</dbReference>
<feature type="region of interest" description="Disordered" evidence="3">
    <location>
        <begin position="1"/>
        <end position="28"/>
    </location>
</feature>
<dbReference type="InterPro" id="IPR001611">
    <property type="entry name" value="Leu-rich_rpt"/>
</dbReference>
<evidence type="ECO:0000256" key="2">
    <source>
        <dbReference type="ARBA" id="ARBA00022737"/>
    </source>
</evidence>
<protein>
    <recommendedName>
        <fullName evidence="4">Disease resistance R13L4/SHOC-2-like LRR domain-containing protein</fullName>
    </recommendedName>
</protein>
<dbReference type="Pfam" id="PF23598">
    <property type="entry name" value="LRR_14"/>
    <property type="match status" value="1"/>
</dbReference>
<evidence type="ECO:0000256" key="3">
    <source>
        <dbReference type="SAM" id="MobiDB-lite"/>
    </source>
</evidence>
<dbReference type="SUPFAM" id="SSF52058">
    <property type="entry name" value="L domain-like"/>
    <property type="match status" value="1"/>
</dbReference>
<keyword evidence="1" id="KW-0433">Leucine-rich repeat</keyword>
<dbReference type="InterPro" id="IPR055414">
    <property type="entry name" value="LRR_R13L4/SHOC2-like"/>
</dbReference>
<dbReference type="GO" id="GO:0005737">
    <property type="term" value="C:cytoplasm"/>
    <property type="evidence" value="ECO:0007669"/>
    <property type="project" value="TreeGrafter"/>
</dbReference>
<keyword evidence="5" id="KW-1185">Reference proteome</keyword>
<proteinExistence type="predicted"/>
<name>A0A9J2P4G1_ASCLU</name>
<evidence type="ECO:0000313" key="5">
    <source>
        <dbReference type="Proteomes" id="UP000036681"/>
    </source>
</evidence>
<dbReference type="PROSITE" id="PS51450">
    <property type="entry name" value="LRR"/>
    <property type="match status" value="2"/>
</dbReference>
<evidence type="ECO:0000313" key="6">
    <source>
        <dbReference type="WBParaSite" id="ALUE_0000427301-mRNA-1"/>
    </source>
</evidence>
<feature type="domain" description="Disease resistance R13L4/SHOC-2-like LRR" evidence="4">
    <location>
        <begin position="33"/>
        <end position="137"/>
    </location>
</feature>
<dbReference type="InterPro" id="IPR032675">
    <property type="entry name" value="LRR_dom_sf"/>
</dbReference>
<organism evidence="5 6">
    <name type="scientific">Ascaris lumbricoides</name>
    <name type="common">Giant roundworm</name>
    <dbReference type="NCBI Taxonomy" id="6252"/>
    <lineage>
        <taxon>Eukaryota</taxon>
        <taxon>Metazoa</taxon>
        <taxon>Ecdysozoa</taxon>
        <taxon>Nematoda</taxon>
        <taxon>Chromadorea</taxon>
        <taxon>Rhabditida</taxon>
        <taxon>Spirurina</taxon>
        <taxon>Ascaridomorpha</taxon>
        <taxon>Ascaridoidea</taxon>
        <taxon>Ascarididae</taxon>
        <taxon>Ascaris</taxon>
    </lineage>
</organism>
<sequence length="196" mass="21517">MGNDSSKPPGAQGKRSIGIRLKSGPSSATVQRHLENATKSRVLQLKSCGLKLVPEQLSEVCEILRNLDLSDNRIRVLPELLGSFTNLKQLHLSGNQLEELPDEVGLLKKLEVLNASRNLLASLPEGFVGLCSLKVLNLSGNKLVTMPIAVCRLQSLDNLDMSANLLETLPDEVSYFSFLISLLEDPGWLFEWNEPG</sequence>
<dbReference type="InterPro" id="IPR050216">
    <property type="entry name" value="LRR_domain-containing"/>
</dbReference>
<accession>A0A9J2P4G1</accession>
<dbReference type="AlphaFoldDB" id="A0A9J2P4G1"/>
<evidence type="ECO:0000259" key="4">
    <source>
        <dbReference type="Pfam" id="PF23598"/>
    </source>
</evidence>
<dbReference type="WBParaSite" id="ALUE_0000427301-mRNA-1">
    <property type="protein sequence ID" value="ALUE_0000427301-mRNA-1"/>
    <property type="gene ID" value="ALUE_0000427301"/>
</dbReference>
<reference evidence="6" key="1">
    <citation type="submission" date="2023-03" db="UniProtKB">
        <authorList>
            <consortium name="WormBaseParasite"/>
        </authorList>
    </citation>
    <scope>IDENTIFICATION</scope>
</reference>
<dbReference type="Gene3D" id="3.80.10.10">
    <property type="entry name" value="Ribonuclease Inhibitor"/>
    <property type="match status" value="1"/>
</dbReference>
<dbReference type="PANTHER" id="PTHR48051">
    <property type="match status" value="1"/>
</dbReference>